<dbReference type="InterPro" id="IPR023210">
    <property type="entry name" value="NADP_OxRdtase_dom"/>
</dbReference>
<dbReference type="Proteomes" id="UP000568158">
    <property type="component" value="Unassembled WGS sequence"/>
</dbReference>
<evidence type="ECO:0000256" key="7">
    <source>
        <dbReference type="PIRSR" id="PIRSR000097-1"/>
    </source>
</evidence>
<dbReference type="Gene3D" id="3.20.20.100">
    <property type="entry name" value="NADP-dependent oxidoreductase domain"/>
    <property type="match status" value="1"/>
</dbReference>
<evidence type="ECO:0000256" key="4">
    <source>
        <dbReference type="ARBA" id="ARBA00066965"/>
    </source>
</evidence>
<dbReference type="AlphaFoldDB" id="A0A8H6B9F1"/>
<evidence type="ECO:0000256" key="9">
    <source>
        <dbReference type="PIRSR" id="PIRSR000097-3"/>
    </source>
</evidence>
<dbReference type="PRINTS" id="PR00069">
    <property type="entry name" value="ALDKETRDTASE"/>
</dbReference>
<dbReference type="EMBL" id="JABCYN010000041">
    <property type="protein sequence ID" value="KAF6007543.1"/>
    <property type="molecule type" value="Genomic_DNA"/>
</dbReference>
<name>A0A8H6B9F1_DEKBR</name>
<comment type="caution">
    <text evidence="12">The sequence shown here is derived from an EMBL/GenBank/DDBJ whole genome shotgun (WGS) entry which is preliminary data.</text>
</comment>
<accession>A0A8H6B9F1</accession>
<dbReference type="PIRSF" id="PIRSF000097">
    <property type="entry name" value="AKR"/>
    <property type="match status" value="1"/>
</dbReference>
<evidence type="ECO:0000256" key="5">
    <source>
        <dbReference type="ARBA" id="ARBA00079693"/>
    </source>
</evidence>
<feature type="active site" description="Proton donor" evidence="7">
    <location>
        <position position="62"/>
    </location>
</feature>
<dbReference type="EC" id="1.1.1.358" evidence="4"/>
<dbReference type="SUPFAM" id="SSF51430">
    <property type="entry name" value="NAD(P)-linked oxidoreductase"/>
    <property type="match status" value="1"/>
</dbReference>
<feature type="binding site" evidence="8">
    <location>
        <position position="127"/>
    </location>
    <ligand>
        <name>substrate</name>
    </ligand>
</feature>
<evidence type="ECO:0000256" key="8">
    <source>
        <dbReference type="PIRSR" id="PIRSR000097-2"/>
    </source>
</evidence>
<comment type="catalytic activity">
    <reaction evidence="3">
        <text>isatin + NADPH + H(+) = 3-hydroxyindolin-2-one + NADP(+)</text>
        <dbReference type="Rhea" id="RHEA:68608"/>
        <dbReference type="ChEBI" id="CHEBI:15378"/>
        <dbReference type="ChEBI" id="CHEBI:27539"/>
        <dbReference type="ChEBI" id="CHEBI:28536"/>
        <dbReference type="ChEBI" id="CHEBI:57783"/>
        <dbReference type="ChEBI" id="CHEBI:58349"/>
    </reaction>
</comment>
<dbReference type="InterPro" id="IPR036812">
    <property type="entry name" value="NAD(P)_OxRdtase_dom_sf"/>
</dbReference>
<evidence type="ECO:0000313" key="12">
    <source>
        <dbReference type="EMBL" id="KAF6007543.1"/>
    </source>
</evidence>
<dbReference type="CDD" id="cd19071">
    <property type="entry name" value="AKR_AKR1-5-like"/>
    <property type="match status" value="1"/>
</dbReference>
<dbReference type="InterPro" id="IPR020471">
    <property type="entry name" value="AKR"/>
</dbReference>
<keyword evidence="1" id="KW-0560">Oxidoreductase</keyword>
<dbReference type="OMA" id="MYRNEKP"/>
<sequence>MINIPRKELNDGSHIPKKELNDGSHIPIIGLGLAQIPATEVSDLVYTALKKGYRHFDSAAIYKNERGVCEGIAKWIKEDPGNNKRSDVWYTTKIFETEHGYEKTKNAIRVCLENAKTIGYIDMILVHSARSNWERRHGTWIALQEAVESGFVKTIGVSNYALKHVQELLEYKDLKIKPAVDQVELHPWLMREELVTYLQKNKIAPEAYSPLTRGMWLDDPTLVRIARKHNKSPAQILINWSLSKGFICLPRTSKPKRLDSNLEVFDFQLDREDLDLIEKRGEAHPTKKDSTDYPLDSEKTEEQLKREQESLKQNQ</sequence>
<proteinExistence type="predicted"/>
<feature type="domain" description="NADP-dependent oxidoreductase" evidence="11">
    <location>
        <begin position="33"/>
        <end position="279"/>
    </location>
</feature>
<evidence type="ECO:0000256" key="3">
    <source>
        <dbReference type="ARBA" id="ARBA00051098"/>
    </source>
</evidence>
<evidence type="ECO:0000256" key="6">
    <source>
        <dbReference type="ARBA" id="ARBA00081322"/>
    </source>
</evidence>
<dbReference type="PROSITE" id="PS00062">
    <property type="entry name" value="ALDOKETO_REDUCTASE_2"/>
    <property type="match status" value="1"/>
</dbReference>
<organism evidence="12 13">
    <name type="scientific">Dekkera bruxellensis</name>
    <name type="common">Brettanomyces custersii</name>
    <dbReference type="NCBI Taxonomy" id="5007"/>
    <lineage>
        <taxon>Eukaryota</taxon>
        <taxon>Fungi</taxon>
        <taxon>Dikarya</taxon>
        <taxon>Ascomycota</taxon>
        <taxon>Saccharomycotina</taxon>
        <taxon>Pichiomycetes</taxon>
        <taxon>Pichiales</taxon>
        <taxon>Pichiaceae</taxon>
        <taxon>Brettanomyces</taxon>
    </lineage>
</organism>
<evidence type="ECO:0000313" key="13">
    <source>
        <dbReference type="Proteomes" id="UP000568158"/>
    </source>
</evidence>
<dbReference type="PANTHER" id="PTHR43827">
    <property type="entry name" value="2,5-DIKETO-D-GLUCONIC ACID REDUCTASE"/>
    <property type="match status" value="1"/>
</dbReference>
<comment type="catalytic activity">
    <reaction evidence="2">
        <text>(R)-pantolactone + NADP(+) = 2-dehydropantolactone + NADPH + H(+)</text>
        <dbReference type="Rhea" id="RHEA:18981"/>
        <dbReference type="ChEBI" id="CHEBI:15378"/>
        <dbReference type="ChEBI" id="CHEBI:16719"/>
        <dbReference type="ChEBI" id="CHEBI:18395"/>
        <dbReference type="ChEBI" id="CHEBI:57783"/>
        <dbReference type="ChEBI" id="CHEBI:58349"/>
        <dbReference type="EC" id="1.1.1.358"/>
    </reaction>
</comment>
<reference evidence="12 13" key="1">
    <citation type="journal article" date="2020" name="Appl. Microbiol. Biotechnol.">
        <title>Targeted gene deletion in Brettanomyces bruxellensis with an expression-free CRISPR-Cas9 system.</title>
        <authorList>
            <person name="Varela C."/>
            <person name="Bartel C."/>
            <person name="Onetto C."/>
            <person name="Borneman A."/>
        </authorList>
    </citation>
    <scope>NUCLEOTIDE SEQUENCE [LARGE SCALE GENOMIC DNA]</scope>
    <source>
        <strain evidence="12 13">AWRI1613</strain>
    </source>
</reference>
<evidence type="ECO:0000256" key="10">
    <source>
        <dbReference type="SAM" id="MobiDB-lite"/>
    </source>
</evidence>
<dbReference type="GO" id="GO:0042180">
    <property type="term" value="P:ketone metabolic process"/>
    <property type="evidence" value="ECO:0007669"/>
    <property type="project" value="UniProtKB-ARBA"/>
</dbReference>
<protein>
    <recommendedName>
        <fullName evidence="5">2-dehydropantolactone reductase</fullName>
        <ecNumber evidence="4">1.1.1.358</ecNumber>
    </recommendedName>
    <alternativeName>
        <fullName evidence="5">2-dehydropantolactone reductase</fullName>
    </alternativeName>
    <alternativeName>
        <fullName evidence="6">Ketopantoyl-lactone reductase</fullName>
    </alternativeName>
</protein>
<gene>
    <name evidence="12" type="ORF">HII12_004433</name>
</gene>
<dbReference type="InterPro" id="IPR018170">
    <property type="entry name" value="Aldo/ket_reductase_CS"/>
</dbReference>
<evidence type="ECO:0000259" key="11">
    <source>
        <dbReference type="Pfam" id="PF00248"/>
    </source>
</evidence>
<dbReference type="PANTHER" id="PTHR43827:SF13">
    <property type="entry name" value="ALDO_KETO REDUCTASE FAMILY PROTEIN"/>
    <property type="match status" value="1"/>
</dbReference>
<dbReference type="GO" id="GO:0047011">
    <property type="term" value="F:2-dehydropantolactone reductase (A-specific) activity"/>
    <property type="evidence" value="ECO:0007669"/>
    <property type="project" value="UniProtKB-ARBA"/>
</dbReference>
<dbReference type="FunFam" id="3.20.20.100:FF:000002">
    <property type="entry name" value="2,5-diketo-D-gluconic acid reductase A"/>
    <property type="match status" value="1"/>
</dbReference>
<feature type="site" description="Lowers pKa of active site Tyr" evidence="9">
    <location>
        <position position="93"/>
    </location>
</feature>
<feature type="region of interest" description="Disordered" evidence="10">
    <location>
        <begin position="278"/>
        <end position="315"/>
    </location>
</feature>
<evidence type="ECO:0000256" key="1">
    <source>
        <dbReference type="ARBA" id="ARBA00023002"/>
    </source>
</evidence>
<dbReference type="Pfam" id="PF00248">
    <property type="entry name" value="Aldo_ket_red"/>
    <property type="match status" value="1"/>
</dbReference>
<dbReference type="PROSITE" id="PS00063">
    <property type="entry name" value="ALDOKETO_REDUCTASE_3"/>
    <property type="match status" value="1"/>
</dbReference>
<evidence type="ECO:0000256" key="2">
    <source>
        <dbReference type="ARBA" id="ARBA00050878"/>
    </source>
</evidence>